<accession>A0A2J6TJE0</accession>
<evidence type="ECO:0000256" key="1">
    <source>
        <dbReference type="SAM" id="MobiDB-lite"/>
    </source>
</evidence>
<evidence type="ECO:0000313" key="3">
    <source>
        <dbReference type="Proteomes" id="UP000235371"/>
    </source>
</evidence>
<dbReference type="InParanoid" id="A0A2J6TJE0"/>
<dbReference type="GeneID" id="36590797"/>
<dbReference type="AlphaFoldDB" id="A0A2J6TJE0"/>
<gene>
    <name evidence="2" type="ORF">K444DRAFT_626869</name>
</gene>
<feature type="region of interest" description="Disordered" evidence="1">
    <location>
        <begin position="1"/>
        <end position="33"/>
    </location>
</feature>
<protein>
    <submittedName>
        <fullName evidence="2">Uncharacterized protein</fullName>
    </submittedName>
</protein>
<organism evidence="2 3">
    <name type="scientific">Hyaloscypha bicolor E</name>
    <dbReference type="NCBI Taxonomy" id="1095630"/>
    <lineage>
        <taxon>Eukaryota</taxon>
        <taxon>Fungi</taxon>
        <taxon>Dikarya</taxon>
        <taxon>Ascomycota</taxon>
        <taxon>Pezizomycotina</taxon>
        <taxon>Leotiomycetes</taxon>
        <taxon>Helotiales</taxon>
        <taxon>Hyaloscyphaceae</taxon>
        <taxon>Hyaloscypha</taxon>
        <taxon>Hyaloscypha bicolor</taxon>
    </lineage>
</organism>
<dbReference type="Proteomes" id="UP000235371">
    <property type="component" value="Unassembled WGS sequence"/>
</dbReference>
<dbReference type="RefSeq" id="XP_024740026.1">
    <property type="nucleotide sequence ID" value="XM_024882720.1"/>
</dbReference>
<reference evidence="2 3" key="1">
    <citation type="submission" date="2016-04" db="EMBL/GenBank/DDBJ databases">
        <title>A degradative enzymes factory behind the ericoid mycorrhizal symbiosis.</title>
        <authorList>
            <consortium name="DOE Joint Genome Institute"/>
            <person name="Martino E."/>
            <person name="Morin E."/>
            <person name="Grelet G."/>
            <person name="Kuo A."/>
            <person name="Kohler A."/>
            <person name="Daghino S."/>
            <person name="Barry K."/>
            <person name="Choi C."/>
            <person name="Cichocki N."/>
            <person name="Clum A."/>
            <person name="Copeland A."/>
            <person name="Hainaut M."/>
            <person name="Haridas S."/>
            <person name="Labutti K."/>
            <person name="Lindquist E."/>
            <person name="Lipzen A."/>
            <person name="Khouja H.-R."/>
            <person name="Murat C."/>
            <person name="Ohm R."/>
            <person name="Olson A."/>
            <person name="Spatafora J."/>
            <person name="Veneault-Fourrey C."/>
            <person name="Henrissat B."/>
            <person name="Grigoriev I."/>
            <person name="Martin F."/>
            <person name="Perotto S."/>
        </authorList>
    </citation>
    <scope>NUCLEOTIDE SEQUENCE [LARGE SCALE GENOMIC DNA]</scope>
    <source>
        <strain evidence="2 3">E</strain>
    </source>
</reference>
<evidence type="ECO:0000313" key="2">
    <source>
        <dbReference type="EMBL" id="PMD63122.1"/>
    </source>
</evidence>
<keyword evidence="3" id="KW-1185">Reference proteome</keyword>
<proteinExistence type="predicted"/>
<sequence>MTRKSTPRQAPGHETPHVLFHRSGPLPLPNPSIKGVPMTGVRCPTCAANGQEVWVIPGRACSYCETLEGDGAGIEISSVLDRQLRVWEYIDLSNCEDDGFITRRTRFADGVPGHRF</sequence>
<name>A0A2J6TJE0_9HELO</name>
<dbReference type="EMBL" id="KZ613782">
    <property type="protein sequence ID" value="PMD63122.1"/>
    <property type="molecule type" value="Genomic_DNA"/>
</dbReference>
<dbReference type="OrthoDB" id="6133115at2759"/>